<name>A0A1G2KRZ0_9BACT</name>
<organism evidence="5 6">
    <name type="scientific">Candidatus Sungbacteria bacterium RIFCSPHIGHO2_02_FULL_51_29</name>
    <dbReference type="NCBI Taxonomy" id="1802273"/>
    <lineage>
        <taxon>Bacteria</taxon>
        <taxon>Candidatus Sungiibacteriota</taxon>
    </lineage>
</organism>
<evidence type="ECO:0000313" key="6">
    <source>
        <dbReference type="Proteomes" id="UP000177811"/>
    </source>
</evidence>
<dbReference type="InterPro" id="IPR050361">
    <property type="entry name" value="MPP/UQCRC_Complex"/>
</dbReference>
<protein>
    <recommendedName>
        <fullName evidence="7">Peptidase M16</fullName>
    </recommendedName>
</protein>
<dbReference type="InterPro" id="IPR007863">
    <property type="entry name" value="Peptidase_M16_C"/>
</dbReference>
<dbReference type="Gene3D" id="3.30.830.10">
    <property type="entry name" value="Metalloenzyme, LuxS/M16 peptidase-like"/>
    <property type="match status" value="2"/>
</dbReference>
<gene>
    <name evidence="5" type="ORF">A3C16_05770</name>
</gene>
<dbReference type="EMBL" id="MHQL01000048">
    <property type="protein sequence ID" value="OHA02034.1"/>
    <property type="molecule type" value="Genomic_DNA"/>
</dbReference>
<dbReference type="InterPro" id="IPR001431">
    <property type="entry name" value="Pept_M16_Zn_BS"/>
</dbReference>
<dbReference type="GO" id="GO:0004222">
    <property type="term" value="F:metalloendopeptidase activity"/>
    <property type="evidence" value="ECO:0007669"/>
    <property type="project" value="InterPro"/>
</dbReference>
<evidence type="ECO:0000259" key="3">
    <source>
        <dbReference type="Pfam" id="PF00675"/>
    </source>
</evidence>
<dbReference type="PROSITE" id="PS00143">
    <property type="entry name" value="INSULINASE"/>
    <property type="match status" value="1"/>
</dbReference>
<dbReference type="Pfam" id="PF05193">
    <property type="entry name" value="Peptidase_M16_C"/>
    <property type="match status" value="1"/>
</dbReference>
<dbReference type="PANTHER" id="PTHR11851">
    <property type="entry name" value="METALLOPROTEASE"/>
    <property type="match status" value="1"/>
</dbReference>
<dbReference type="Proteomes" id="UP000177811">
    <property type="component" value="Unassembled WGS sequence"/>
</dbReference>
<proteinExistence type="inferred from homology"/>
<dbReference type="InterPro" id="IPR011765">
    <property type="entry name" value="Pept_M16_N"/>
</dbReference>
<sequence>MFKKTLLPSGLRVMTAPMQGTNTVTTLVIVGTGSDYETREDNGISHFLEHMFFKGTKKRPRAMTIKNELDSIGGVSNAFTTHEFTGYWIKAGKTFLDLSLDLLSDIYRNSLLKQEEIDREKQVVMEEMHQYNDTPTRSIWDLWEEVLWGDQPAGWKILGREDVLRKLKRDDFVNYFYNQYSAQNTIVVVAGNFDEGATVEKIKHYFAGVRDAAPIRQKPAVHFDQKQPVARVHYKKTDQTHISLGFRAYEAGHPDRYVIDVLATLLGGNWSSRMWDVVRDKLGLAYTVWTNSDTDSNRGTFTTYAGVDHKNATKAIGAMMREYKRIAEKPVSAKELKLAVDSIKGKTLIGLEASDAVADFVGIEEIITGSPLTVDEVFRNIEKVTPADVSRVARKLFVPSALNLAVVGPYKDAKPFEGLLKL</sequence>
<comment type="caution">
    <text evidence="5">The sequence shown here is derived from an EMBL/GenBank/DDBJ whole genome shotgun (WGS) entry which is preliminary data.</text>
</comment>
<dbReference type="PANTHER" id="PTHR11851:SF49">
    <property type="entry name" value="MITOCHONDRIAL-PROCESSING PEPTIDASE SUBUNIT ALPHA"/>
    <property type="match status" value="1"/>
</dbReference>
<evidence type="ECO:0000256" key="2">
    <source>
        <dbReference type="RuleBase" id="RU004447"/>
    </source>
</evidence>
<dbReference type="Pfam" id="PF00675">
    <property type="entry name" value="Peptidase_M16"/>
    <property type="match status" value="1"/>
</dbReference>
<accession>A0A1G2KRZ0</accession>
<feature type="domain" description="Peptidase M16 C-terminal" evidence="4">
    <location>
        <begin position="166"/>
        <end position="341"/>
    </location>
</feature>
<evidence type="ECO:0000259" key="4">
    <source>
        <dbReference type="Pfam" id="PF05193"/>
    </source>
</evidence>
<dbReference type="AlphaFoldDB" id="A0A1G2KRZ0"/>
<dbReference type="SUPFAM" id="SSF63411">
    <property type="entry name" value="LuxS/MPP-like metallohydrolase"/>
    <property type="match status" value="2"/>
</dbReference>
<evidence type="ECO:0000313" key="5">
    <source>
        <dbReference type="EMBL" id="OHA02034.1"/>
    </source>
</evidence>
<reference evidence="5 6" key="1">
    <citation type="journal article" date="2016" name="Nat. Commun.">
        <title>Thousands of microbial genomes shed light on interconnected biogeochemical processes in an aquifer system.</title>
        <authorList>
            <person name="Anantharaman K."/>
            <person name="Brown C.T."/>
            <person name="Hug L.A."/>
            <person name="Sharon I."/>
            <person name="Castelle C.J."/>
            <person name="Probst A.J."/>
            <person name="Thomas B.C."/>
            <person name="Singh A."/>
            <person name="Wilkins M.J."/>
            <person name="Karaoz U."/>
            <person name="Brodie E.L."/>
            <person name="Williams K.H."/>
            <person name="Hubbard S.S."/>
            <person name="Banfield J.F."/>
        </authorList>
    </citation>
    <scope>NUCLEOTIDE SEQUENCE [LARGE SCALE GENOMIC DNA]</scope>
</reference>
<feature type="domain" description="Peptidase M16 N-terminal" evidence="3">
    <location>
        <begin position="13"/>
        <end position="158"/>
    </location>
</feature>
<dbReference type="GO" id="GO:0046872">
    <property type="term" value="F:metal ion binding"/>
    <property type="evidence" value="ECO:0007669"/>
    <property type="project" value="InterPro"/>
</dbReference>
<evidence type="ECO:0008006" key="7">
    <source>
        <dbReference type="Google" id="ProtNLM"/>
    </source>
</evidence>
<evidence type="ECO:0000256" key="1">
    <source>
        <dbReference type="ARBA" id="ARBA00007261"/>
    </source>
</evidence>
<dbReference type="GO" id="GO:0006508">
    <property type="term" value="P:proteolysis"/>
    <property type="evidence" value="ECO:0007669"/>
    <property type="project" value="InterPro"/>
</dbReference>
<dbReference type="InterPro" id="IPR011249">
    <property type="entry name" value="Metalloenz_LuxS/M16"/>
</dbReference>
<comment type="similarity">
    <text evidence="1 2">Belongs to the peptidase M16 family.</text>
</comment>